<evidence type="ECO:0000313" key="4">
    <source>
        <dbReference type="RefSeq" id="XP_071927615.1"/>
    </source>
</evidence>
<name>A0ABM4W745_COFAR</name>
<sequence length="126" mass="14189">MAMVKGSVLSLPVTFISGNAKKLKEVCAILDKLIPFQLLKLDLSELRGEPEDISKEKAKIATKEINGLGLVQHTCLHDEWRRLEMKLITFVEKTASNFGPTRGPNDFGWDPLDVILLGQDLFVHWM</sequence>
<comment type="similarity">
    <text evidence="1">Belongs to the HAM1 NTPase family.</text>
</comment>
<evidence type="ECO:0000313" key="3">
    <source>
        <dbReference type="Proteomes" id="UP001652660"/>
    </source>
</evidence>
<reference evidence="3" key="1">
    <citation type="journal article" date="2025" name="Foods">
        <title>Unveiling the Microbial Signatures of Arabica Coffee Cherries: Insights into Ripeness Specific Diversity, Functional Traits, and Implications for Quality and Safety.</title>
        <authorList>
            <consortium name="RefSeq"/>
            <person name="Tenea G.N."/>
            <person name="Cifuentes V."/>
            <person name="Reyes P."/>
            <person name="Cevallos-Vallejos M."/>
        </authorList>
    </citation>
    <scope>NUCLEOTIDE SEQUENCE [LARGE SCALE GENOMIC DNA]</scope>
</reference>
<keyword evidence="3" id="KW-1185">Reference proteome</keyword>
<dbReference type="PANTHER" id="PTHR11067">
    <property type="entry name" value="INOSINE TRIPHOSPHATE PYROPHOSPHATASE/HAM1 PROTEIN"/>
    <property type="match status" value="1"/>
</dbReference>
<dbReference type="InterPro" id="IPR002637">
    <property type="entry name" value="RdgB/HAM1"/>
</dbReference>
<dbReference type="SUPFAM" id="SSF52972">
    <property type="entry name" value="ITPase-like"/>
    <property type="match status" value="1"/>
</dbReference>
<evidence type="ECO:0000256" key="1">
    <source>
        <dbReference type="ARBA" id="ARBA00008023"/>
    </source>
</evidence>
<evidence type="ECO:0000256" key="2">
    <source>
        <dbReference type="ARBA" id="ARBA00022801"/>
    </source>
</evidence>
<keyword evidence="2" id="KW-0378">Hydrolase</keyword>
<dbReference type="GeneID" id="113695097"/>
<dbReference type="PANTHER" id="PTHR11067:SF9">
    <property type="entry name" value="INOSINE TRIPHOSPHATE PYROPHOSPHATASE"/>
    <property type="match status" value="1"/>
</dbReference>
<dbReference type="Pfam" id="PF01725">
    <property type="entry name" value="Ham1p_like"/>
    <property type="match status" value="1"/>
</dbReference>
<accession>A0ABM4W745</accession>
<dbReference type="RefSeq" id="XP_071927615.1">
    <property type="nucleotide sequence ID" value="XM_072071514.1"/>
</dbReference>
<protein>
    <submittedName>
        <fullName evidence="4">Inosine triphosphate pyrophosphatase-like</fullName>
    </submittedName>
</protein>
<gene>
    <name evidence="4" type="primary">LOC113695097</name>
</gene>
<dbReference type="Gene3D" id="3.90.950.10">
    <property type="match status" value="1"/>
</dbReference>
<reference evidence="4" key="2">
    <citation type="submission" date="2025-08" db="UniProtKB">
        <authorList>
            <consortium name="RefSeq"/>
        </authorList>
    </citation>
    <scope>IDENTIFICATION</scope>
    <source>
        <tissue evidence="4">Leaves</tissue>
    </source>
</reference>
<organism evidence="3 4">
    <name type="scientific">Coffea arabica</name>
    <name type="common">Arabian coffee</name>
    <dbReference type="NCBI Taxonomy" id="13443"/>
    <lineage>
        <taxon>Eukaryota</taxon>
        <taxon>Viridiplantae</taxon>
        <taxon>Streptophyta</taxon>
        <taxon>Embryophyta</taxon>
        <taxon>Tracheophyta</taxon>
        <taxon>Spermatophyta</taxon>
        <taxon>Magnoliopsida</taxon>
        <taxon>eudicotyledons</taxon>
        <taxon>Gunneridae</taxon>
        <taxon>Pentapetalae</taxon>
        <taxon>asterids</taxon>
        <taxon>lamiids</taxon>
        <taxon>Gentianales</taxon>
        <taxon>Rubiaceae</taxon>
        <taxon>Ixoroideae</taxon>
        <taxon>Gardenieae complex</taxon>
        <taxon>Bertiereae - Coffeeae clade</taxon>
        <taxon>Coffeeae</taxon>
        <taxon>Coffea</taxon>
    </lineage>
</organism>
<proteinExistence type="inferred from homology"/>
<dbReference type="Proteomes" id="UP001652660">
    <property type="component" value="Chromosome 1e"/>
</dbReference>
<dbReference type="InterPro" id="IPR029001">
    <property type="entry name" value="ITPase-like_fam"/>
</dbReference>